<dbReference type="SUPFAM" id="SSF158379">
    <property type="entry name" value="YqgQ-like"/>
    <property type="match status" value="1"/>
</dbReference>
<proteinExistence type="predicted"/>
<keyword evidence="2" id="KW-1185">Reference proteome</keyword>
<sequence>MKTYFDIQQLLKRFGTIIYTGDRSDDLDLMGEELGELHKMNMIDNNDYLQAKMIIRQEKSRIARR</sequence>
<dbReference type="InterPro" id="IPR009256">
    <property type="entry name" value="YqgQ-like"/>
</dbReference>
<evidence type="ECO:0000313" key="2">
    <source>
        <dbReference type="Proteomes" id="UP000278746"/>
    </source>
</evidence>
<accession>A0A3M7TVB1</accession>
<dbReference type="InterPro" id="IPR023164">
    <property type="entry name" value="YqgQ-like_sf"/>
</dbReference>
<dbReference type="Gene3D" id="1.10.287.760">
    <property type="entry name" value="YqgQ-like"/>
    <property type="match status" value="1"/>
</dbReference>
<gene>
    <name evidence="1" type="ORF">EBO34_02930</name>
</gene>
<organism evidence="1 2">
    <name type="scientific">Alteribacter keqinensis</name>
    <dbReference type="NCBI Taxonomy" id="2483800"/>
    <lineage>
        <taxon>Bacteria</taxon>
        <taxon>Bacillati</taxon>
        <taxon>Bacillota</taxon>
        <taxon>Bacilli</taxon>
        <taxon>Bacillales</taxon>
        <taxon>Bacillaceae</taxon>
        <taxon>Alteribacter</taxon>
    </lineage>
</organism>
<dbReference type="AlphaFoldDB" id="A0A3M7TVB1"/>
<name>A0A3M7TVB1_9BACI</name>
<protein>
    <submittedName>
        <fullName evidence="1">DUF910 family protein</fullName>
    </submittedName>
</protein>
<dbReference type="RefSeq" id="WP_122896454.1">
    <property type="nucleotide sequence ID" value="NZ_RHIB01000001.1"/>
</dbReference>
<dbReference type="EMBL" id="RHIB01000001">
    <property type="protein sequence ID" value="RNA68932.1"/>
    <property type="molecule type" value="Genomic_DNA"/>
</dbReference>
<dbReference type="Pfam" id="PF06014">
    <property type="entry name" value="YqgQ-like"/>
    <property type="match status" value="1"/>
</dbReference>
<reference evidence="1 2" key="1">
    <citation type="submission" date="2018-10" db="EMBL/GenBank/DDBJ databases">
        <title>Bacillus Keqinensis sp. nov., a moderately halophilic bacterium isolated from a saline-alkaline lake.</title>
        <authorList>
            <person name="Wang H."/>
        </authorList>
    </citation>
    <scope>NUCLEOTIDE SEQUENCE [LARGE SCALE GENOMIC DNA]</scope>
    <source>
        <strain evidence="1 2">KQ-3</strain>
    </source>
</reference>
<evidence type="ECO:0000313" key="1">
    <source>
        <dbReference type="EMBL" id="RNA68932.1"/>
    </source>
</evidence>
<dbReference type="Proteomes" id="UP000278746">
    <property type="component" value="Unassembled WGS sequence"/>
</dbReference>
<comment type="caution">
    <text evidence="1">The sequence shown here is derived from an EMBL/GenBank/DDBJ whole genome shotgun (WGS) entry which is preliminary data.</text>
</comment>